<organism evidence="1">
    <name type="scientific">marine sediment metagenome</name>
    <dbReference type="NCBI Taxonomy" id="412755"/>
    <lineage>
        <taxon>unclassified sequences</taxon>
        <taxon>metagenomes</taxon>
        <taxon>ecological metagenomes</taxon>
    </lineage>
</organism>
<evidence type="ECO:0000313" key="1">
    <source>
        <dbReference type="EMBL" id="KKM79126.1"/>
    </source>
</evidence>
<accession>A0A0F9KWF3</accession>
<reference evidence="1" key="1">
    <citation type="journal article" date="2015" name="Nature">
        <title>Complex archaea that bridge the gap between prokaryotes and eukaryotes.</title>
        <authorList>
            <person name="Spang A."/>
            <person name="Saw J.H."/>
            <person name="Jorgensen S.L."/>
            <person name="Zaremba-Niedzwiedzka K."/>
            <person name="Martijn J."/>
            <person name="Lind A.E."/>
            <person name="van Eijk R."/>
            <person name="Schleper C."/>
            <person name="Guy L."/>
            <person name="Ettema T.J."/>
        </authorList>
    </citation>
    <scope>NUCLEOTIDE SEQUENCE</scope>
</reference>
<gene>
    <name evidence="1" type="ORF">LCGC14_1353050</name>
</gene>
<dbReference type="AlphaFoldDB" id="A0A0F9KWF3"/>
<dbReference type="EMBL" id="LAZR01008381">
    <property type="protein sequence ID" value="KKM79126.1"/>
    <property type="molecule type" value="Genomic_DNA"/>
</dbReference>
<sequence length="62" mass="6750">MTNRLALHMDTHVPGKPSGPRRVAAGAVFAGVGSALRVRLCVPLSWLQPLEDVKMMLRTKVL</sequence>
<comment type="caution">
    <text evidence="1">The sequence shown here is derived from an EMBL/GenBank/DDBJ whole genome shotgun (WGS) entry which is preliminary data.</text>
</comment>
<protein>
    <submittedName>
        <fullName evidence="1">Uncharacterized protein</fullName>
    </submittedName>
</protein>
<name>A0A0F9KWF3_9ZZZZ</name>
<proteinExistence type="predicted"/>